<reference evidence="1 2" key="1">
    <citation type="journal article" date="2014" name="Genome Biol. Evol.">
        <title>The secreted proteins of Achlya hypogyna and Thraustotheca clavata identify the ancestral oomycete secretome and reveal gene acquisitions by horizontal gene transfer.</title>
        <authorList>
            <person name="Misner I."/>
            <person name="Blouin N."/>
            <person name="Leonard G."/>
            <person name="Richards T.A."/>
            <person name="Lane C.E."/>
        </authorList>
    </citation>
    <scope>NUCLEOTIDE SEQUENCE [LARGE SCALE GENOMIC DNA]</scope>
    <source>
        <strain evidence="1 2">ATCC 48635</strain>
    </source>
</reference>
<sequence>MQSVGCPAYACDVTQKANEMANIMARQEPDEAVVKTLHETLKKLMDKYNLTAERVFNCDETGFNPRLKVGIVPARKGSTNVWSRTMAINFHLTFVACVSASGLVIPPLVILPGQRLPVSATHSALAELPYAAVTGSSSGFANADIFSDWLGYFASAPEAIRLGCDAWISGMSGTNSTAGFKTCGLFPLSKTAMLGRLELFKTGGLSFSSRPYIKPDWIQYKAPITETRAGGKVMSMTGAGHKRQFVAQ</sequence>
<comment type="caution">
    <text evidence="1">The sequence shown here is derived from an EMBL/GenBank/DDBJ whole genome shotgun (WGS) entry which is preliminary data.</text>
</comment>
<evidence type="ECO:0000313" key="2">
    <source>
        <dbReference type="Proteomes" id="UP000243579"/>
    </source>
</evidence>
<name>A0A1V9YP02_ACHHY</name>
<protein>
    <recommendedName>
        <fullName evidence="3">DDE-1 domain-containing protein</fullName>
    </recommendedName>
</protein>
<dbReference type="AlphaFoldDB" id="A0A1V9YP02"/>
<accession>A0A1V9YP02</accession>
<dbReference type="OrthoDB" id="125639at2759"/>
<dbReference type="Proteomes" id="UP000243579">
    <property type="component" value="Unassembled WGS sequence"/>
</dbReference>
<evidence type="ECO:0000313" key="1">
    <source>
        <dbReference type="EMBL" id="OQR87380.1"/>
    </source>
</evidence>
<evidence type="ECO:0008006" key="3">
    <source>
        <dbReference type="Google" id="ProtNLM"/>
    </source>
</evidence>
<proteinExistence type="predicted"/>
<organism evidence="1 2">
    <name type="scientific">Achlya hypogyna</name>
    <name type="common">Oomycete</name>
    <name type="synonym">Protoachlya hypogyna</name>
    <dbReference type="NCBI Taxonomy" id="1202772"/>
    <lineage>
        <taxon>Eukaryota</taxon>
        <taxon>Sar</taxon>
        <taxon>Stramenopiles</taxon>
        <taxon>Oomycota</taxon>
        <taxon>Saprolegniomycetes</taxon>
        <taxon>Saprolegniales</taxon>
        <taxon>Achlyaceae</taxon>
        <taxon>Achlya</taxon>
    </lineage>
</organism>
<dbReference type="EMBL" id="JNBR01001446">
    <property type="protein sequence ID" value="OQR87380.1"/>
    <property type="molecule type" value="Genomic_DNA"/>
</dbReference>
<gene>
    <name evidence="1" type="ORF">ACHHYP_08914</name>
</gene>
<keyword evidence="2" id="KW-1185">Reference proteome</keyword>
<dbReference type="STRING" id="1202772.A0A1V9YP02"/>